<evidence type="ECO:0000313" key="3">
    <source>
        <dbReference type="Proteomes" id="UP000515480"/>
    </source>
</evidence>
<dbReference type="AlphaFoldDB" id="A0A7G7VKS7"/>
<dbReference type="EMBL" id="CP060204">
    <property type="protein sequence ID" value="QNH54720.1"/>
    <property type="molecule type" value="Genomic_DNA"/>
</dbReference>
<gene>
    <name evidence="2" type="ORF">H1B31_01800</name>
</gene>
<proteinExistence type="predicted"/>
<dbReference type="Proteomes" id="UP000515480">
    <property type="component" value="Chromosome"/>
</dbReference>
<dbReference type="Gene3D" id="2.60.40.2870">
    <property type="match status" value="1"/>
</dbReference>
<reference evidence="2 3" key="1">
    <citation type="submission" date="2020-07" db="EMBL/GenBank/DDBJ databases">
        <title>Complete genome and description of Selenomonas timonensis sp. nov., a new bacterium isolated from a gingivitis subject.</title>
        <authorList>
            <person name="Antezack A."/>
        </authorList>
    </citation>
    <scope>NUCLEOTIDE SEQUENCE [LARGE SCALE GENOMIC DNA]</scope>
    <source>
        <strain evidence="2 3">Marseille-Q3039</strain>
    </source>
</reference>
<sequence length="160" mass="17534">MRQILCTLCAVFALLCLASAAQVSAAPAPALTQVVPIALRAEETVWIPAEEAYPNRLPEGVVFRGEHLYVKTRFIGYPAWNLLTYRSVSETGRDLSYTEVERRPLTDSTRIIIGYEQTVMIPFAELGTGEVDLCIAAADAGSGAPRYAYVRGIRTEKAPQ</sequence>
<evidence type="ECO:0000313" key="2">
    <source>
        <dbReference type="EMBL" id="QNH54720.1"/>
    </source>
</evidence>
<keyword evidence="3" id="KW-1185">Reference proteome</keyword>
<protein>
    <submittedName>
        <fullName evidence="2">Uncharacterized protein</fullName>
    </submittedName>
</protein>
<evidence type="ECO:0000256" key="1">
    <source>
        <dbReference type="SAM" id="SignalP"/>
    </source>
</evidence>
<name>A0A7G7VKS7_9FIRM</name>
<dbReference type="KEGG" id="stim:H1B31_01800"/>
<feature type="signal peptide" evidence="1">
    <location>
        <begin position="1"/>
        <end position="25"/>
    </location>
</feature>
<organism evidence="2 3">
    <name type="scientific">Selenomonas timonae</name>
    <dbReference type="NCBI Taxonomy" id="2754044"/>
    <lineage>
        <taxon>Bacteria</taxon>
        <taxon>Bacillati</taxon>
        <taxon>Bacillota</taxon>
        <taxon>Negativicutes</taxon>
        <taxon>Selenomonadales</taxon>
        <taxon>Selenomonadaceae</taxon>
        <taxon>Selenomonas</taxon>
    </lineage>
</organism>
<accession>A0A7G7VKS7</accession>
<dbReference type="RefSeq" id="WP_185980661.1">
    <property type="nucleotide sequence ID" value="NZ_CP060204.1"/>
</dbReference>
<feature type="chain" id="PRO_5028983917" evidence="1">
    <location>
        <begin position="26"/>
        <end position="160"/>
    </location>
</feature>
<keyword evidence="1" id="KW-0732">Signal</keyword>